<dbReference type="CDD" id="cd17319">
    <property type="entry name" value="MFS_ExuT_GudP_like"/>
    <property type="match status" value="1"/>
</dbReference>
<evidence type="ECO:0000256" key="4">
    <source>
        <dbReference type="ARBA" id="ARBA00023136"/>
    </source>
</evidence>
<dbReference type="InterPro" id="IPR050382">
    <property type="entry name" value="MFS_Na/Anion_cotransporter"/>
</dbReference>
<evidence type="ECO:0000256" key="3">
    <source>
        <dbReference type="ARBA" id="ARBA00022989"/>
    </source>
</evidence>
<evidence type="ECO:0000259" key="7">
    <source>
        <dbReference type="PROSITE" id="PS50850"/>
    </source>
</evidence>
<dbReference type="InterPro" id="IPR020846">
    <property type="entry name" value="MFS_dom"/>
</dbReference>
<gene>
    <name evidence="8" type="ORF">EYW47_38385</name>
</gene>
<sequence>MDDTNGRESIRAARVTQAHGPVRVRSRRAPSRPKANQGDDMGAPHDARKAWQVTVFLFLFMIVNFVDKIAVGMLAVPMMTEMKITPTQFGLIGSSFFWLFAVSGVAGGFATTRWSTTRLLLVMGVVWSLLQIPMAVSASLVSLVLCRVLLGVAEGPAFPIAVHACYKWFPDSKRDLPVSIFAQGGGVGLLLAGVSIPQISAHWGWRANFYVLAAIGATWCLLWLLFGREGPLETHTARTTDALRPGYGHEEKGSSFRTLLCTPTVLACFLLHFVAYWSLALSLTWLPAYLQLGLGYNGVTSGRLYALIVGGGIPLSIAVSWLVGRLLARGVSSRIARGFMSGAVLAVAGICLITLVLGDFTPALHVGLICIALGLVPTVYALVPALLAEIAPPSRRGALLAIDNSIASIAAVMAPVLTGMLVQHAGARGSAGYAAGFAVCGAMMIIGGLLGAAFIDPRRVTDTPVDALGQREPQPRAGLSQSD</sequence>
<dbReference type="InterPro" id="IPR036259">
    <property type="entry name" value="MFS_trans_sf"/>
</dbReference>
<comment type="caution">
    <text evidence="8">The sequence shown here is derived from an EMBL/GenBank/DDBJ whole genome shotgun (WGS) entry which is preliminary data.</text>
</comment>
<evidence type="ECO:0000256" key="5">
    <source>
        <dbReference type="SAM" id="MobiDB-lite"/>
    </source>
</evidence>
<dbReference type="Gene3D" id="1.20.1250.20">
    <property type="entry name" value="MFS general substrate transporter like domains"/>
    <property type="match status" value="1"/>
</dbReference>
<evidence type="ECO:0000256" key="6">
    <source>
        <dbReference type="SAM" id="Phobius"/>
    </source>
</evidence>
<feature type="transmembrane region" description="Helical" evidence="6">
    <location>
        <begin position="399"/>
        <end position="421"/>
    </location>
</feature>
<dbReference type="PANTHER" id="PTHR11662:SF450">
    <property type="entry name" value="BLR1003 PROTEIN"/>
    <property type="match status" value="1"/>
</dbReference>
<keyword evidence="2 6" id="KW-0812">Transmembrane</keyword>
<keyword evidence="9" id="KW-1185">Reference proteome</keyword>
<dbReference type="PANTHER" id="PTHR11662">
    <property type="entry name" value="SOLUTE CARRIER FAMILY 17"/>
    <property type="match status" value="1"/>
</dbReference>
<feature type="transmembrane region" description="Helical" evidence="6">
    <location>
        <begin position="176"/>
        <end position="196"/>
    </location>
</feature>
<keyword evidence="3 6" id="KW-1133">Transmembrane helix</keyword>
<evidence type="ECO:0000256" key="1">
    <source>
        <dbReference type="ARBA" id="ARBA00004141"/>
    </source>
</evidence>
<proteinExistence type="predicted"/>
<feature type="transmembrane region" description="Helical" evidence="6">
    <location>
        <begin position="50"/>
        <end position="77"/>
    </location>
</feature>
<feature type="region of interest" description="Disordered" evidence="5">
    <location>
        <begin position="1"/>
        <end position="44"/>
    </location>
</feature>
<dbReference type="Proteomes" id="UP000295722">
    <property type="component" value="Unassembled WGS sequence"/>
</dbReference>
<feature type="transmembrane region" description="Helical" evidence="6">
    <location>
        <begin position="433"/>
        <end position="455"/>
    </location>
</feature>
<reference evidence="8 9" key="1">
    <citation type="submission" date="2019-03" db="EMBL/GenBank/DDBJ databases">
        <title>Paraburkholderia sp. 4M-K11, isolated from subtropical forest soil.</title>
        <authorList>
            <person name="Gao Z.-H."/>
            <person name="Qiu L.-H."/>
        </authorList>
    </citation>
    <scope>NUCLEOTIDE SEQUENCE [LARGE SCALE GENOMIC DNA]</scope>
    <source>
        <strain evidence="8 9">4M-K11</strain>
    </source>
</reference>
<dbReference type="AlphaFoldDB" id="A0A4R5LYD1"/>
<feature type="transmembrane region" description="Helical" evidence="6">
    <location>
        <begin position="363"/>
        <end position="387"/>
    </location>
</feature>
<evidence type="ECO:0000256" key="2">
    <source>
        <dbReference type="ARBA" id="ARBA00022692"/>
    </source>
</evidence>
<protein>
    <submittedName>
        <fullName evidence="8">MFS transporter</fullName>
    </submittedName>
</protein>
<dbReference type="GO" id="GO:0016020">
    <property type="term" value="C:membrane"/>
    <property type="evidence" value="ECO:0007669"/>
    <property type="project" value="UniProtKB-SubCell"/>
</dbReference>
<dbReference type="EMBL" id="SMRP01000047">
    <property type="protein sequence ID" value="TDG17287.1"/>
    <property type="molecule type" value="Genomic_DNA"/>
</dbReference>
<evidence type="ECO:0000313" key="9">
    <source>
        <dbReference type="Proteomes" id="UP000295722"/>
    </source>
</evidence>
<dbReference type="PROSITE" id="PS50850">
    <property type="entry name" value="MFS"/>
    <property type="match status" value="1"/>
</dbReference>
<feature type="transmembrane region" description="Helical" evidence="6">
    <location>
        <begin position="304"/>
        <end position="323"/>
    </location>
</feature>
<feature type="transmembrane region" description="Helical" evidence="6">
    <location>
        <begin position="335"/>
        <end position="357"/>
    </location>
</feature>
<feature type="transmembrane region" description="Helical" evidence="6">
    <location>
        <begin position="208"/>
        <end position="226"/>
    </location>
</feature>
<feature type="domain" description="Major facilitator superfamily (MFS) profile" evidence="7">
    <location>
        <begin position="53"/>
        <end position="459"/>
    </location>
</feature>
<organism evidence="8 9">
    <name type="scientific">Paraburkholderia silviterrae</name>
    <dbReference type="NCBI Taxonomy" id="2528715"/>
    <lineage>
        <taxon>Bacteria</taxon>
        <taxon>Pseudomonadati</taxon>
        <taxon>Pseudomonadota</taxon>
        <taxon>Betaproteobacteria</taxon>
        <taxon>Burkholderiales</taxon>
        <taxon>Burkholderiaceae</taxon>
        <taxon>Paraburkholderia</taxon>
    </lineage>
</organism>
<dbReference type="GO" id="GO:0022857">
    <property type="term" value="F:transmembrane transporter activity"/>
    <property type="evidence" value="ECO:0007669"/>
    <property type="project" value="InterPro"/>
</dbReference>
<dbReference type="InterPro" id="IPR011701">
    <property type="entry name" value="MFS"/>
</dbReference>
<accession>A0A4R5LYD1</accession>
<keyword evidence="4 6" id="KW-0472">Membrane</keyword>
<dbReference type="Pfam" id="PF07690">
    <property type="entry name" value="MFS_1"/>
    <property type="match status" value="1"/>
</dbReference>
<feature type="compositionally biased region" description="Basic and acidic residues" evidence="5">
    <location>
        <begin position="1"/>
        <end position="11"/>
    </location>
</feature>
<dbReference type="RefSeq" id="WP_133200021.1">
    <property type="nucleotide sequence ID" value="NZ_JBHUCW010000026.1"/>
</dbReference>
<feature type="compositionally biased region" description="Basic residues" evidence="5">
    <location>
        <begin position="22"/>
        <end position="31"/>
    </location>
</feature>
<feature type="transmembrane region" description="Helical" evidence="6">
    <location>
        <begin position="259"/>
        <end position="284"/>
    </location>
</feature>
<dbReference type="OrthoDB" id="4474610at2"/>
<comment type="subcellular location">
    <subcellularLocation>
        <location evidence="1">Membrane</location>
        <topology evidence="1">Multi-pass membrane protein</topology>
    </subcellularLocation>
</comment>
<feature type="transmembrane region" description="Helical" evidence="6">
    <location>
        <begin position="89"/>
        <end position="110"/>
    </location>
</feature>
<dbReference type="SUPFAM" id="SSF103473">
    <property type="entry name" value="MFS general substrate transporter"/>
    <property type="match status" value="1"/>
</dbReference>
<name>A0A4R5LYD1_9BURK</name>
<evidence type="ECO:0000313" key="8">
    <source>
        <dbReference type="EMBL" id="TDG17287.1"/>
    </source>
</evidence>